<reference evidence="13" key="2">
    <citation type="submission" date="2023-06" db="EMBL/GenBank/DDBJ databases">
        <authorList>
            <consortium name="Lawrence Berkeley National Laboratory"/>
            <person name="Mondo S.J."/>
            <person name="Hensen N."/>
            <person name="Bonometti L."/>
            <person name="Westerberg I."/>
            <person name="Brannstrom I.O."/>
            <person name="Guillou S."/>
            <person name="Cros-Aarteil S."/>
            <person name="Calhoun S."/>
            <person name="Haridas S."/>
            <person name="Kuo A."/>
            <person name="Pangilinan J."/>
            <person name="Riley R."/>
            <person name="Labutti K."/>
            <person name="Andreopoulos B."/>
            <person name="Lipzen A."/>
            <person name="Chen C."/>
            <person name="Yanf M."/>
            <person name="Daum C."/>
            <person name="Ng V."/>
            <person name="Clum A."/>
            <person name="Steindorff A."/>
            <person name="Ohm R."/>
            <person name="Martin F."/>
            <person name="Silar P."/>
            <person name="Natvig D."/>
            <person name="Lalanne C."/>
            <person name="Gautier V."/>
            <person name="Ament-Velasquez S.L."/>
            <person name="Kruys A."/>
            <person name="Hutchinson M.I."/>
            <person name="Powell A.J."/>
            <person name="Barry K."/>
            <person name="Miller A.N."/>
            <person name="Grigoriev I.V."/>
            <person name="Debuchy R."/>
            <person name="Gladieux P."/>
            <person name="Thoren M.H."/>
            <person name="Johannesson H."/>
        </authorList>
    </citation>
    <scope>NUCLEOTIDE SEQUENCE</scope>
    <source>
        <strain evidence="13">CBS 333.67</strain>
    </source>
</reference>
<keyword evidence="8" id="KW-0391">Immunity</keyword>
<evidence type="ECO:0000256" key="5">
    <source>
        <dbReference type="ARBA" id="ARBA00022771"/>
    </source>
</evidence>
<dbReference type="GO" id="GO:0031380">
    <property type="term" value="C:nuclear RNA-directed RNA polymerase complex"/>
    <property type="evidence" value="ECO:0007669"/>
    <property type="project" value="TreeGrafter"/>
</dbReference>
<dbReference type="GO" id="GO:0002376">
    <property type="term" value="P:immune system process"/>
    <property type="evidence" value="ECO:0007669"/>
    <property type="project" value="UniProtKB-KW"/>
</dbReference>
<keyword evidence="14" id="KW-1185">Reference proteome</keyword>
<keyword evidence="5 9" id="KW-0863">Zinc-finger</keyword>
<evidence type="ECO:0000256" key="9">
    <source>
        <dbReference type="PROSITE-ProRule" id="PRU00723"/>
    </source>
</evidence>
<evidence type="ECO:0000313" key="13">
    <source>
        <dbReference type="EMBL" id="KAK3305938.1"/>
    </source>
</evidence>
<feature type="zinc finger region" description="C3H1-type" evidence="9">
    <location>
        <begin position="34"/>
        <end position="61"/>
    </location>
</feature>
<dbReference type="CDD" id="cd06008">
    <property type="entry name" value="NF-X1-zinc-finger"/>
    <property type="match status" value="2"/>
</dbReference>
<organism evidence="13 14">
    <name type="scientific">Chaetomium strumarium</name>
    <dbReference type="NCBI Taxonomy" id="1170767"/>
    <lineage>
        <taxon>Eukaryota</taxon>
        <taxon>Fungi</taxon>
        <taxon>Dikarya</taxon>
        <taxon>Ascomycota</taxon>
        <taxon>Pezizomycotina</taxon>
        <taxon>Sordariomycetes</taxon>
        <taxon>Sordariomycetidae</taxon>
        <taxon>Sordariales</taxon>
        <taxon>Chaetomiaceae</taxon>
        <taxon>Chaetomium</taxon>
    </lineage>
</organism>
<dbReference type="SMART" id="SM00438">
    <property type="entry name" value="ZnF_NFX"/>
    <property type="match status" value="4"/>
</dbReference>
<dbReference type="PROSITE" id="PS50103">
    <property type="entry name" value="ZF_C3H1"/>
    <property type="match status" value="1"/>
</dbReference>
<feature type="domain" description="C3H1-type" evidence="11">
    <location>
        <begin position="34"/>
        <end position="61"/>
    </location>
</feature>
<dbReference type="Pfam" id="PF20173">
    <property type="entry name" value="ZnF_RZ-type"/>
    <property type="match status" value="1"/>
</dbReference>
<dbReference type="InterPro" id="IPR041367">
    <property type="entry name" value="Znf-CCCH_4"/>
</dbReference>
<dbReference type="InterPro" id="IPR000571">
    <property type="entry name" value="Znf_CCCH"/>
</dbReference>
<dbReference type="GO" id="GO:0005737">
    <property type="term" value="C:cytoplasm"/>
    <property type="evidence" value="ECO:0007669"/>
    <property type="project" value="UniProtKB-SubCell"/>
</dbReference>
<dbReference type="InterPro" id="IPR027417">
    <property type="entry name" value="P-loop_NTPase"/>
</dbReference>
<comment type="caution">
    <text evidence="13">The sequence shown here is derived from an EMBL/GenBank/DDBJ whole genome shotgun (WGS) entry which is preliminary data.</text>
</comment>
<comment type="subcellular location">
    <subcellularLocation>
        <location evidence="1">Cytoplasm</location>
    </subcellularLocation>
</comment>
<name>A0AAJ0GTL7_9PEZI</name>
<evidence type="ECO:0000256" key="4">
    <source>
        <dbReference type="ARBA" id="ARBA00022737"/>
    </source>
</evidence>
<evidence type="ECO:0000259" key="11">
    <source>
        <dbReference type="PROSITE" id="PS50103"/>
    </source>
</evidence>
<dbReference type="InterPro" id="IPR046439">
    <property type="entry name" value="ZF_RZ_dom"/>
</dbReference>
<proteinExistence type="predicted"/>
<dbReference type="GO" id="GO:0004386">
    <property type="term" value="F:helicase activity"/>
    <property type="evidence" value="ECO:0007669"/>
    <property type="project" value="InterPro"/>
</dbReference>
<dbReference type="InterPro" id="IPR047187">
    <property type="entry name" value="SF1_C_Upf1"/>
</dbReference>
<accession>A0AAJ0GTL7</accession>
<keyword evidence="7 9" id="KW-0862">Zinc</keyword>
<dbReference type="RefSeq" id="XP_062721718.1">
    <property type="nucleotide sequence ID" value="XM_062865812.1"/>
</dbReference>
<dbReference type="GeneID" id="87884641"/>
<dbReference type="SUPFAM" id="SSF52540">
    <property type="entry name" value="P-loop containing nucleoside triphosphate hydrolases"/>
    <property type="match status" value="1"/>
</dbReference>
<dbReference type="GO" id="GO:0008270">
    <property type="term" value="F:zinc ion binding"/>
    <property type="evidence" value="ECO:0007669"/>
    <property type="project" value="UniProtKB-KW"/>
</dbReference>
<evidence type="ECO:0000256" key="8">
    <source>
        <dbReference type="ARBA" id="ARBA00022859"/>
    </source>
</evidence>
<sequence length="1974" mass="219157">MAPNGRGGRRGAGGGRPWRSRGGRSGPSRGGSTSQAGRVCPHFLVERCTYGASCRFSHDIRDMPHDEASSSGPGIPDEAMQAKENYVNFRRQVRRHSGSMVRLSAAMCTEIWTLATKILDASGNGESQQSVARDLADDDGVGGLFLIHKTIRLCTTLEDDGECLDVARAFLRTITHPSLLRCLSIDSFVGTIYRMIAGGSGDQSITFLGNLNRRLSQDSQEPSSLLSLITSSLYELLRRERKCLLNDDLPELLDALQDKTAQFRVAAGASDLDTATIRIDMIRRMVDGARDRLAQHELAETSITKNASPIHSTFPLQVVIPGGKHDNDFADVTRIQIFPTFGEVTSELSEYLPVTDLTQPHFHDDPVRRHLDSAFRLLRHDIFGPLKEAIASVLAQTDVASSSRFISANIRANCYSNATVQHVFVDKDLEIIVSFSQPPQLRKNSLDERRRWWDWSSRLEPGGLVCLVTPGKNEQSFLLFVVSKKNTGDVPEGKVASTLVTPTPTVTVKLASENQQNLATLSRLFVEKRKGLLLELPGLLPETFVPILENLQRMMRDGYLAFRRYILPTTDSSPGQEPTKVAPPAYARRPGFRFCLESITREGYAKLDLDPANPAESISLEALKAATGLDRGQSESLIAALTREYALIQGPPGTGKSYVGVQLVRVLLDHKAQANLGPIVVICYTNHALDQFLKHLLDVGIEKIIRIGGQSRATELDGKNLRVVSRHEAKTAVESRILGQSYSELEKCILSVGHRLKPLHHARKDRLAWNHMRLFLMKHHAQIARQLETQDKKEFVTVRSDPLKTWLGRKLTLGLWERDHAGVSVDITELTVRAEHDIYSLTQHERGVLAKAWVEQLIQEQSDSVFELLDQAKRYREQISDVHDDVSRRTLLQADVVGVTTTGLARNIKMLRRLGAKVIICEEAAEVKEPDLISALMPGVEHFIQIGDHRQLRPQIQNYLHFSLETSAGRAYQLDRSQFERRAVGEPGLPPLPVAQLNVQRRMRPEISKLIRSVYPKLEDHDSARNLPSVVGMRVNLFWLDHSHPEDSKDDGARVKSHSNPWEVAMAAALIRHLVRQGNYSSADIALLTPYTGQLQQLRAVLDKEFEVVLSDRDRETLLEEGFEIQQEGSDEDGEKNTVAPRKAIEKKQLSQAIRLATVDNFQGEEAKVIVVSLVRSNNNCKVGFLRTENRINVLLSRAQHGMYLIGNAGTYQHVPMWADVQRQLAEMDAVGTSIALCCPRHPDTPIFCSEPGDFAIKSPEGGCALICDQRLEPCGHRCPAPCHSQQLHDAFNCLQPCPRLRSTCQHPCPKLCGQQCGPCNVNVSGVKLPCGHTQDNVACHRTLDLPSIKCSKLVEREVPGCGHTVTVPCFRDVTSEGFCCPTECTELLECGHECPGPCGRCRRLGDNGTVSFGHQQCSKICGRPYGTCNHRCPRICHDGQPCGTCTQNCEVRCSHSRCHQACQMPCAPCIEKCTWSCEHKGSCSLPCAAPCDRLPCDERCTKRLQCGHQCPSFCGEDCPQELCQACSNRKDTRVDLMEFKTYGEIDLDQTPIAVLGCGHFFTGETLDGLIGMSSVYTTDNLGNYNGLREVAGEFAAVPACPDCRVPIRPFATKRFNRVVNKAILDETSKRFLVSGRHRLDELEKRATDVETGLADSRDAEKVKSDRYKAATNLVKGAAKLRRAMEAEHQPTKKLCDAVQTFQRLERERATSGLEQKLHKLSLLQPSESPVKVSPAPPQPVYDQQITLGAQRLQLRIQEAILRDAFTLVSSKRADDLALSALLGGQIDKLSARFLHQCEDLIAKASEAKLHRLVVPTCLGYARIAQLDGWYRRAVLASGTIASQDKEKNQKEEDRTETARHLLTDALALCDRFPGGVDYRSEVEETMRLFESARYEEVTPAEIAAIKAAMVSGPGGIATHSGHWYKCRNGHPFVITECGMPMQMARCPECGEGIGGQNHMPMEGTQRDMQMELA</sequence>
<dbReference type="PROSITE" id="PS51981">
    <property type="entry name" value="ZF_RZ"/>
    <property type="match status" value="1"/>
</dbReference>
<dbReference type="EMBL" id="JAUDZG010000004">
    <property type="protein sequence ID" value="KAK3305938.1"/>
    <property type="molecule type" value="Genomic_DNA"/>
</dbReference>
<dbReference type="InterPro" id="IPR045055">
    <property type="entry name" value="DNA2/NAM7-like"/>
</dbReference>
<evidence type="ECO:0000259" key="12">
    <source>
        <dbReference type="PROSITE" id="PS51981"/>
    </source>
</evidence>
<keyword evidence="4" id="KW-0677">Repeat</keyword>
<dbReference type="FunFam" id="3.40.50.300:FF:001660">
    <property type="entry name" value="NF-X1 finger and helicase protein, putative"/>
    <property type="match status" value="1"/>
</dbReference>
<keyword evidence="6" id="KW-0378">Hydrolase</keyword>
<evidence type="ECO:0000256" key="1">
    <source>
        <dbReference type="ARBA" id="ARBA00004496"/>
    </source>
</evidence>
<dbReference type="CDD" id="cd18808">
    <property type="entry name" value="SF1_C_Upf1"/>
    <property type="match status" value="1"/>
</dbReference>
<dbReference type="Pfam" id="PF18044">
    <property type="entry name" value="zf-CCCH_4"/>
    <property type="match status" value="1"/>
</dbReference>
<gene>
    <name evidence="13" type="ORF">B0T15DRAFT_435259</name>
</gene>
<dbReference type="InterPro" id="IPR041679">
    <property type="entry name" value="DNA2/NAM7-like_C"/>
</dbReference>
<feature type="region of interest" description="Disordered" evidence="10">
    <location>
        <begin position="1"/>
        <end position="36"/>
    </location>
</feature>
<evidence type="ECO:0008006" key="15">
    <source>
        <dbReference type="Google" id="ProtNLM"/>
    </source>
</evidence>
<evidence type="ECO:0000256" key="10">
    <source>
        <dbReference type="SAM" id="MobiDB-lite"/>
    </source>
</evidence>
<dbReference type="PANTHER" id="PTHR10887">
    <property type="entry name" value="DNA2/NAM7 HELICASE FAMILY"/>
    <property type="match status" value="1"/>
</dbReference>
<keyword evidence="6" id="KW-0067">ATP-binding</keyword>
<dbReference type="CDD" id="cd17936">
    <property type="entry name" value="EEXXEc_NFX1"/>
    <property type="match status" value="1"/>
</dbReference>
<keyword evidence="6" id="KW-0347">Helicase</keyword>
<dbReference type="InterPro" id="IPR000967">
    <property type="entry name" value="Znf_NFX1"/>
</dbReference>
<keyword evidence="2" id="KW-0963">Cytoplasm</keyword>
<keyword evidence="3 9" id="KW-0479">Metal-binding</keyword>
<protein>
    <recommendedName>
        <fullName evidence="15">NFX1-type zinc finger-containing protein 1</fullName>
    </recommendedName>
</protein>
<dbReference type="GO" id="GO:0031048">
    <property type="term" value="P:regulatory ncRNA-mediated heterochromatin formation"/>
    <property type="evidence" value="ECO:0007669"/>
    <property type="project" value="TreeGrafter"/>
</dbReference>
<evidence type="ECO:0000256" key="3">
    <source>
        <dbReference type="ARBA" id="ARBA00022723"/>
    </source>
</evidence>
<reference evidence="13" key="1">
    <citation type="journal article" date="2023" name="Mol. Phylogenet. Evol.">
        <title>Genome-scale phylogeny and comparative genomics of the fungal order Sordariales.</title>
        <authorList>
            <person name="Hensen N."/>
            <person name="Bonometti L."/>
            <person name="Westerberg I."/>
            <person name="Brannstrom I.O."/>
            <person name="Guillou S."/>
            <person name="Cros-Aarteil S."/>
            <person name="Calhoun S."/>
            <person name="Haridas S."/>
            <person name="Kuo A."/>
            <person name="Mondo S."/>
            <person name="Pangilinan J."/>
            <person name="Riley R."/>
            <person name="LaButti K."/>
            <person name="Andreopoulos B."/>
            <person name="Lipzen A."/>
            <person name="Chen C."/>
            <person name="Yan M."/>
            <person name="Daum C."/>
            <person name="Ng V."/>
            <person name="Clum A."/>
            <person name="Steindorff A."/>
            <person name="Ohm R.A."/>
            <person name="Martin F."/>
            <person name="Silar P."/>
            <person name="Natvig D.O."/>
            <person name="Lalanne C."/>
            <person name="Gautier V."/>
            <person name="Ament-Velasquez S.L."/>
            <person name="Kruys A."/>
            <person name="Hutchinson M.I."/>
            <person name="Powell A.J."/>
            <person name="Barry K."/>
            <person name="Miller A.N."/>
            <person name="Grigoriev I.V."/>
            <person name="Debuchy R."/>
            <person name="Gladieux P."/>
            <person name="Hiltunen Thoren M."/>
            <person name="Johannesson H."/>
        </authorList>
    </citation>
    <scope>NUCLEOTIDE SEQUENCE</scope>
    <source>
        <strain evidence="13">CBS 333.67</strain>
    </source>
</reference>
<dbReference type="Pfam" id="PF13087">
    <property type="entry name" value="AAA_12"/>
    <property type="match status" value="1"/>
</dbReference>
<dbReference type="PANTHER" id="PTHR10887:SF445">
    <property type="entry name" value="NFX1-TYPE ZINC FINGER-CONTAINING PROTEIN 1"/>
    <property type="match status" value="1"/>
</dbReference>
<dbReference type="Proteomes" id="UP001273166">
    <property type="component" value="Unassembled WGS sequence"/>
</dbReference>
<evidence type="ECO:0000256" key="2">
    <source>
        <dbReference type="ARBA" id="ARBA00022490"/>
    </source>
</evidence>
<evidence type="ECO:0000256" key="7">
    <source>
        <dbReference type="ARBA" id="ARBA00022833"/>
    </source>
</evidence>
<evidence type="ECO:0000256" key="6">
    <source>
        <dbReference type="ARBA" id="ARBA00022806"/>
    </source>
</evidence>
<dbReference type="InterPro" id="IPR041677">
    <property type="entry name" value="DNA2/NAM7_AAA_11"/>
</dbReference>
<evidence type="ECO:0000313" key="14">
    <source>
        <dbReference type="Proteomes" id="UP001273166"/>
    </source>
</evidence>
<keyword evidence="6" id="KW-0547">Nucleotide-binding</keyword>
<dbReference type="Pfam" id="PF13086">
    <property type="entry name" value="AAA_11"/>
    <property type="match status" value="1"/>
</dbReference>
<dbReference type="Gene3D" id="3.40.50.300">
    <property type="entry name" value="P-loop containing nucleotide triphosphate hydrolases"/>
    <property type="match status" value="2"/>
</dbReference>
<feature type="domain" description="RZ-type" evidence="12">
    <location>
        <begin position="1898"/>
        <end position="1972"/>
    </location>
</feature>